<reference evidence="3" key="1">
    <citation type="submission" date="2025-08" db="UniProtKB">
        <authorList>
            <consortium name="RefSeq"/>
        </authorList>
    </citation>
    <scope>IDENTIFICATION</scope>
    <source>
        <tissue evidence="3">Gonads</tissue>
    </source>
</reference>
<gene>
    <name evidence="3" type="primary">LOC112042656</name>
</gene>
<dbReference type="RefSeq" id="XP_023933296.1">
    <property type="nucleotide sequence ID" value="XM_024077528.1"/>
</dbReference>
<sequence>MADKNSEGNNQPENSGSKTSKVIVKESRPKQKTDKEIKTHAKRVVSASKEISNEEVKVPTPRASASTSNDTSNGGNVDLLGQILQKMEQMQKQINENSKRPLEVDEDDLLALSDEESLDMDLEVDNLLTNTEIHSETEGNIILEKISQELIDEEATSPSMMPELAEILNRITSKRISDEKIKEKLEKFPPPANLSGLKVPKVNTEVWNKILPATRGKDIRLQKAQTRVVRALTPLAQLANMFLEAKNKKESFDIPAGLSLVLNAFSFVANGSIEISLRRRELIKPDLHREYRDVCSPDTPITEWLFGDDFAGVVKGINETNKVATKVGSRKDYYGRNRPAYRPRGFQKYTPSKNGYRNFKKSRPNHAGKPKRD</sequence>
<feature type="compositionally biased region" description="Basic residues" evidence="1">
    <location>
        <begin position="358"/>
        <end position="373"/>
    </location>
</feature>
<feature type="region of interest" description="Disordered" evidence="1">
    <location>
        <begin position="1"/>
        <end position="76"/>
    </location>
</feature>
<feature type="region of interest" description="Disordered" evidence="1">
    <location>
        <begin position="334"/>
        <end position="373"/>
    </location>
</feature>
<dbReference type="PANTHER" id="PTHR34239">
    <property type="entry name" value="APPLE DOMAIN-CONTAINING PROTEIN"/>
    <property type="match status" value="1"/>
</dbReference>
<feature type="compositionally biased region" description="Basic and acidic residues" evidence="1">
    <location>
        <begin position="23"/>
        <end position="39"/>
    </location>
</feature>
<keyword evidence="2" id="KW-1185">Reference proteome</keyword>
<proteinExistence type="predicted"/>
<dbReference type="InParanoid" id="A0A2R2MSQ8"/>
<dbReference type="OrthoDB" id="6159952at2759"/>
<dbReference type="AlphaFoldDB" id="A0A2R2MSQ8"/>
<dbReference type="GeneID" id="112042656"/>
<feature type="compositionally biased region" description="Polar residues" evidence="1">
    <location>
        <begin position="63"/>
        <end position="75"/>
    </location>
</feature>
<organism evidence="2 3">
    <name type="scientific">Lingula anatina</name>
    <name type="common">Brachiopod</name>
    <name type="synonym">Lingula unguis</name>
    <dbReference type="NCBI Taxonomy" id="7574"/>
    <lineage>
        <taxon>Eukaryota</taxon>
        <taxon>Metazoa</taxon>
        <taxon>Spiralia</taxon>
        <taxon>Lophotrochozoa</taxon>
        <taxon>Brachiopoda</taxon>
        <taxon>Linguliformea</taxon>
        <taxon>Lingulata</taxon>
        <taxon>Lingulida</taxon>
        <taxon>Linguloidea</taxon>
        <taxon>Lingulidae</taxon>
        <taxon>Lingula</taxon>
    </lineage>
</organism>
<dbReference type="KEGG" id="lak:112042656"/>
<dbReference type="Proteomes" id="UP000085678">
    <property type="component" value="Unplaced"/>
</dbReference>
<evidence type="ECO:0000313" key="2">
    <source>
        <dbReference type="Proteomes" id="UP000085678"/>
    </source>
</evidence>
<protein>
    <submittedName>
        <fullName evidence="3">Uncharacterized protein LOC112042656</fullName>
    </submittedName>
</protein>
<evidence type="ECO:0000313" key="3">
    <source>
        <dbReference type="RefSeq" id="XP_023933296.1"/>
    </source>
</evidence>
<accession>A0A2R2MSQ8</accession>
<dbReference type="PANTHER" id="PTHR34239:SF2">
    <property type="entry name" value="TRANSPOSABLE ELEMENT P TRANSPOSASE_THAP9 CONSERVED DOMAIN-CONTAINING PROTEIN"/>
    <property type="match status" value="1"/>
</dbReference>
<evidence type="ECO:0000256" key="1">
    <source>
        <dbReference type="SAM" id="MobiDB-lite"/>
    </source>
</evidence>
<feature type="compositionally biased region" description="Polar residues" evidence="1">
    <location>
        <begin position="7"/>
        <end position="20"/>
    </location>
</feature>
<name>A0A2R2MSQ8_LINAN</name>